<feature type="transmembrane region" description="Helical" evidence="2">
    <location>
        <begin position="79"/>
        <end position="97"/>
    </location>
</feature>
<protein>
    <submittedName>
        <fullName evidence="3">Uncharacterized protein</fullName>
    </submittedName>
</protein>
<evidence type="ECO:0000256" key="2">
    <source>
        <dbReference type="SAM" id="Phobius"/>
    </source>
</evidence>
<keyword evidence="2" id="KW-1133">Transmembrane helix</keyword>
<feature type="region of interest" description="Disordered" evidence="1">
    <location>
        <begin position="97"/>
        <end position="123"/>
    </location>
</feature>
<dbReference type="Proteomes" id="UP000253664">
    <property type="component" value="Unassembled WGS sequence"/>
</dbReference>
<reference evidence="3 4" key="1">
    <citation type="journal article" date="2015" name="BMC Genomics">
        <title>Insights from the genome of Ophiocordyceps polyrhachis-furcata to pathogenicity and host specificity in insect fungi.</title>
        <authorList>
            <person name="Wichadakul D."/>
            <person name="Kobmoo N."/>
            <person name="Ingsriswang S."/>
            <person name="Tangphatsornruang S."/>
            <person name="Chantasingh D."/>
            <person name="Luangsa-ard J.J."/>
            <person name="Eurwilaichitr L."/>
        </authorList>
    </citation>
    <scope>NUCLEOTIDE SEQUENCE [LARGE SCALE GENOMIC DNA]</scope>
    <source>
        <strain evidence="3 4">BCC 54312</strain>
    </source>
</reference>
<evidence type="ECO:0000313" key="4">
    <source>
        <dbReference type="Proteomes" id="UP000253664"/>
    </source>
</evidence>
<gene>
    <name evidence="3" type="ORF">L249_6101</name>
</gene>
<comment type="caution">
    <text evidence="3">The sequence shown here is derived from an EMBL/GenBank/DDBJ whole genome shotgun (WGS) entry which is preliminary data.</text>
</comment>
<organism evidence="3 4">
    <name type="scientific">Ophiocordyceps polyrhachis-furcata BCC 54312</name>
    <dbReference type="NCBI Taxonomy" id="1330021"/>
    <lineage>
        <taxon>Eukaryota</taxon>
        <taxon>Fungi</taxon>
        <taxon>Dikarya</taxon>
        <taxon>Ascomycota</taxon>
        <taxon>Pezizomycotina</taxon>
        <taxon>Sordariomycetes</taxon>
        <taxon>Hypocreomycetidae</taxon>
        <taxon>Hypocreales</taxon>
        <taxon>Ophiocordycipitaceae</taxon>
        <taxon>Ophiocordyceps</taxon>
    </lineage>
</organism>
<dbReference type="AlphaFoldDB" id="A0A367LJB5"/>
<dbReference type="EMBL" id="LKCN02000004">
    <property type="protein sequence ID" value="RCI14467.1"/>
    <property type="molecule type" value="Genomic_DNA"/>
</dbReference>
<evidence type="ECO:0000313" key="3">
    <source>
        <dbReference type="EMBL" id="RCI14467.1"/>
    </source>
</evidence>
<name>A0A367LJB5_9HYPO</name>
<proteinExistence type="predicted"/>
<keyword evidence="2" id="KW-0812">Transmembrane</keyword>
<sequence length="129" mass="14000">MRNEKRRAEPSVGMREQKKHRYVCVACALRAPDPGRFSALGTQYDIDGFVTGGGGDSLQRQTTYLTSAPPFKKKNPQRLSFIWLMFLLALLATPRGLEPRARPTTTSSDPITPEKGGGGGVVGGGSFFL</sequence>
<accession>A0A367LJB5</accession>
<keyword evidence="4" id="KW-1185">Reference proteome</keyword>
<keyword evidence="2" id="KW-0472">Membrane</keyword>
<evidence type="ECO:0000256" key="1">
    <source>
        <dbReference type="SAM" id="MobiDB-lite"/>
    </source>
</evidence>